<gene>
    <name evidence="1" type="ORF">EDEG_03240</name>
</gene>
<accession>J8ZRL5</accession>
<evidence type="ECO:0000313" key="1">
    <source>
        <dbReference type="EMBL" id="EJW02338.1"/>
    </source>
</evidence>
<sequence length="317" mass="38605">MKQHKENLDLIFYIFEYEPSESMLNNILKRFLKNKNEIFEYVNTSYVSKDDIKCLFNLLLELESEDSLFDNASHLFKILVEQKKLQKHNINFIDVTTYFKDVIEKYMKLKNFDPQMSIKFFKKMKKKIIDSIYNDSIEYEISDILINNIDSEINKLQDFIHFLDYDDPFKERLFLNFMRRLMYDKSKYKNELDFCTRLDNNKFSRYKCKSKQLFKDFFNQIKISTTSFSDGVFEGVFSHIKNPNHDLKNRLYRFKNLQVRENEKETDYFCIVKYDININKSINQETLNIIKSNEYEHRIQRNDTSILFNLNENLKKF</sequence>
<organism evidence="1 2">
    <name type="scientific">Edhazardia aedis (strain USNM 41457)</name>
    <name type="common">Microsporidian parasite</name>
    <dbReference type="NCBI Taxonomy" id="1003232"/>
    <lineage>
        <taxon>Eukaryota</taxon>
        <taxon>Fungi</taxon>
        <taxon>Fungi incertae sedis</taxon>
        <taxon>Microsporidia</taxon>
        <taxon>Edhazardia</taxon>
    </lineage>
</organism>
<dbReference type="InParanoid" id="J8ZRL5"/>
<reference evidence="1 2" key="1">
    <citation type="submission" date="2011-08" db="EMBL/GenBank/DDBJ databases">
        <authorList>
            <person name="Liu Z.J."/>
            <person name="Shi F.L."/>
            <person name="Lu J.Q."/>
            <person name="Li M."/>
            <person name="Wang Z.L."/>
        </authorList>
    </citation>
    <scope>NUCLEOTIDE SEQUENCE [LARGE SCALE GENOMIC DNA]</scope>
    <source>
        <strain evidence="1 2">USNM 41457</strain>
    </source>
</reference>
<name>J8ZRL5_EDHAE</name>
<comment type="caution">
    <text evidence="1">The sequence shown here is derived from an EMBL/GenBank/DDBJ whole genome shotgun (WGS) entry which is preliminary data.</text>
</comment>
<dbReference type="HOGENOM" id="CLU_877248_0_0_1"/>
<keyword evidence="2" id="KW-1185">Reference proteome</keyword>
<dbReference type="EMBL" id="AFBI03000077">
    <property type="protein sequence ID" value="EJW02338.1"/>
    <property type="molecule type" value="Genomic_DNA"/>
</dbReference>
<dbReference type="Proteomes" id="UP000003163">
    <property type="component" value="Unassembled WGS sequence"/>
</dbReference>
<proteinExistence type="predicted"/>
<dbReference type="VEuPathDB" id="MicrosporidiaDB:EDEG_03240"/>
<reference evidence="2" key="2">
    <citation type="submission" date="2015-07" db="EMBL/GenBank/DDBJ databases">
        <title>Contrasting host-pathogen interactions and genome evolution in two generalist and specialist microsporidian pathogens of mosquitoes.</title>
        <authorList>
            <consortium name="The Broad Institute Genomics Platform"/>
            <consortium name="The Broad Institute Genome Sequencing Center for Infectious Disease"/>
            <person name="Cuomo C.A."/>
            <person name="Sanscrainte N.D."/>
            <person name="Goldberg J.M."/>
            <person name="Heiman D."/>
            <person name="Young S."/>
            <person name="Zeng Q."/>
            <person name="Becnel J.J."/>
            <person name="Birren B.W."/>
        </authorList>
    </citation>
    <scope>NUCLEOTIDE SEQUENCE [LARGE SCALE GENOMIC DNA]</scope>
    <source>
        <strain evidence="2">USNM 41457</strain>
    </source>
</reference>
<protein>
    <submittedName>
        <fullName evidence="1">Uncharacterized protein</fullName>
    </submittedName>
</protein>
<evidence type="ECO:0000313" key="2">
    <source>
        <dbReference type="Proteomes" id="UP000003163"/>
    </source>
</evidence>
<dbReference type="AlphaFoldDB" id="J8ZRL5"/>